<feature type="transmembrane region" description="Helical" evidence="1">
    <location>
        <begin position="113"/>
        <end position="132"/>
    </location>
</feature>
<dbReference type="OrthoDB" id="2790304at2759"/>
<feature type="transmembrane region" description="Helical" evidence="1">
    <location>
        <begin position="181"/>
        <end position="202"/>
    </location>
</feature>
<feature type="transmembrane region" description="Helical" evidence="1">
    <location>
        <begin position="223"/>
        <end position="250"/>
    </location>
</feature>
<feature type="transmembrane region" description="Helical" evidence="1">
    <location>
        <begin position="52"/>
        <end position="73"/>
    </location>
</feature>
<reference evidence="2" key="1">
    <citation type="submission" date="2022-07" db="EMBL/GenBank/DDBJ databases">
        <title>The genome of Lyophyllum shimeji provides insight into the initial evolution of ectomycorrhizal fungal genome.</title>
        <authorList>
            <person name="Kobayashi Y."/>
            <person name="Shibata T."/>
            <person name="Hirakawa H."/>
            <person name="Shigenobu S."/>
            <person name="Nishiyama T."/>
            <person name="Yamada A."/>
            <person name="Hasebe M."/>
            <person name="Kawaguchi M."/>
        </authorList>
    </citation>
    <scope>NUCLEOTIDE SEQUENCE</scope>
    <source>
        <strain evidence="2">AT787</strain>
    </source>
</reference>
<dbReference type="EMBL" id="BRPK01000004">
    <property type="protein sequence ID" value="GLB38063.1"/>
    <property type="molecule type" value="Genomic_DNA"/>
</dbReference>
<dbReference type="AlphaFoldDB" id="A0A9P3ULW3"/>
<keyword evidence="1" id="KW-0812">Transmembrane</keyword>
<keyword evidence="1" id="KW-0472">Membrane</keyword>
<proteinExistence type="predicted"/>
<feature type="transmembrane region" description="Helical" evidence="1">
    <location>
        <begin position="15"/>
        <end position="40"/>
    </location>
</feature>
<accession>A0A9P3ULW3</accession>
<keyword evidence="3" id="KW-1185">Reference proteome</keyword>
<protein>
    <submittedName>
        <fullName evidence="2">Uncharacterized protein</fullName>
    </submittedName>
</protein>
<gene>
    <name evidence="2" type="ORF">LshimejAT787_0411140</name>
</gene>
<keyword evidence="1" id="KW-1133">Transmembrane helix</keyword>
<feature type="transmembrane region" description="Helical" evidence="1">
    <location>
        <begin position="262"/>
        <end position="282"/>
    </location>
</feature>
<dbReference type="Proteomes" id="UP001063166">
    <property type="component" value="Unassembled WGS sequence"/>
</dbReference>
<evidence type="ECO:0000313" key="2">
    <source>
        <dbReference type="EMBL" id="GLB38063.1"/>
    </source>
</evidence>
<evidence type="ECO:0000256" key="1">
    <source>
        <dbReference type="SAM" id="Phobius"/>
    </source>
</evidence>
<name>A0A9P3ULW3_LYOSH</name>
<evidence type="ECO:0000313" key="3">
    <source>
        <dbReference type="Proteomes" id="UP001063166"/>
    </source>
</evidence>
<sequence>MPLDDAGMHRVGLAFLYRITPVLVATVLFGVYIALLCIVTRGLFQRGISHPANALITLILYAVFVITAALWALEVAQLMGLVSLLLHPNDLSTDAKFTVFYNLIARETKLTGVLFKCQMILGDVLVMWRVAAIWYDRRVFVFIPIFWWGLMIVNMIVSAIYCRSGVNSTNYTVLCKTTDVLAPVLSIMTNVSVMLLTLWRAWLLRKTLVASLRTHKKNKTYTLFVLLIESGTLYVIMLVADLLVTSLVLGGPESVGRMIDCISGYSAVQFVGIYPTLMLVVIRESVWNAPDESLQIMSVSRLHLESGNLGPGRKHAAVRENGSERSFASIRFASSDDTSTAVTNAIVD</sequence>
<comment type="caution">
    <text evidence="2">The sequence shown here is derived from an EMBL/GenBank/DDBJ whole genome shotgun (WGS) entry which is preliminary data.</text>
</comment>
<organism evidence="2 3">
    <name type="scientific">Lyophyllum shimeji</name>
    <name type="common">Hon-shimeji</name>
    <name type="synonym">Tricholoma shimeji</name>
    <dbReference type="NCBI Taxonomy" id="47721"/>
    <lineage>
        <taxon>Eukaryota</taxon>
        <taxon>Fungi</taxon>
        <taxon>Dikarya</taxon>
        <taxon>Basidiomycota</taxon>
        <taxon>Agaricomycotina</taxon>
        <taxon>Agaricomycetes</taxon>
        <taxon>Agaricomycetidae</taxon>
        <taxon>Agaricales</taxon>
        <taxon>Tricholomatineae</taxon>
        <taxon>Lyophyllaceae</taxon>
        <taxon>Lyophyllum</taxon>
    </lineage>
</organism>
<feature type="transmembrane region" description="Helical" evidence="1">
    <location>
        <begin position="139"/>
        <end position="161"/>
    </location>
</feature>